<dbReference type="GO" id="GO:0016787">
    <property type="term" value="F:hydrolase activity"/>
    <property type="evidence" value="ECO:0007669"/>
    <property type="project" value="UniProtKB-KW"/>
</dbReference>
<proteinExistence type="predicted"/>
<keyword evidence="2" id="KW-0378">Hydrolase</keyword>
<dbReference type="Pfam" id="PF19263">
    <property type="entry name" value="DUF5906"/>
    <property type="match status" value="1"/>
</dbReference>
<accession>A0A3G8M2K6</accession>
<reference evidence="5 6" key="1">
    <citation type="submission" date="2018-11" db="EMBL/GenBank/DDBJ databases">
        <title>Genome squencing of methanotrophic bacteria isolated from alkaline groundwater in Korea.</title>
        <authorList>
            <person name="Nguyen L.N."/>
        </authorList>
    </citation>
    <scope>NUCLEOTIDE SEQUENCE [LARGE SCALE GENOMIC DNA]</scope>
    <source>
        <strain evidence="5 6">GW6</strain>
    </source>
</reference>
<evidence type="ECO:0000313" key="5">
    <source>
        <dbReference type="EMBL" id="AZG75904.1"/>
    </source>
</evidence>
<dbReference type="SUPFAM" id="SSF52540">
    <property type="entry name" value="P-loop containing nucleoside triphosphate hydrolases"/>
    <property type="match status" value="1"/>
</dbReference>
<dbReference type="Proteomes" id="UP000273982">
    <property type="component" value="Chromosome"/>
</dbReference>
<keyword evidence="1" id="KW-0547">Nucleotide-binding</keyword>
<dbReference type="NCBIfam" id="TIGR01613">
    <property type="entry name" value="primase_Cterm"/>
    <property type="match status" value="1"/>
</dbReference>
<dbReference type="InterPro" id="IPR027417">
    <property type="entry name" value="P-loop_NTPase"/>
</dbReference>
<feature type="domain" description="SF3 helicase" evidence="4">
    <location>
        <begin position="175"/>
        <end position="336"/>
    </location>
</feature>
<dbReference type="KEGG" id="mros:EHO51_03660"/>
<dbReference type="Gene3D" id="3.40.50.300">
    <property type="entry name" value="P-loop containing nucleotide triphosphate hydrolases"/>
    <property type="match status" value="1"/>
</dbReference>
<gene>
    <name evidence="5" type="ORF">EHO51_03660</name>
</gene>
<dbReference type="Pfam" id="PF08706">
    <property type="entry name" value="D5_N"/>
    <property type="match status" value="1"/>
</dbReference>
<dbReference type="InterPro" id="IPR051620">
    <property type="entry name" value="ORF904-like_C"/>
</dbReference>
<dbReference type="RefSeq" id="WP_124737749.1">
    <property type="nucleotide sequence ID" value="NZ_CP034086.1"/>
</dbReference>
<dbReference type="AlphaFoldDB" id="A0A3G8M2K6"/>
<evidence type="ECO:0000259" key="4">
    <source>
        <dbReference type="PROSITE" id="PS51206"/>
    </source>
</evidence>
<protein>
    <recommendedName>
        <fullName evidence="4">SF3 helicase domain-containing protein</fullName>
    </recommendedName>
</protein>
<evidence type="ECO:0000313" key="6">
    <source>
        <dbReference type="Proteomes" id="UP000273982"/>
    </source>
</evidence>
<dbReference type="PANTHER" id="PTHR35372:SF2">
    <property type="entry name" value="SF3 HELICASE DOMAIN-CONTAINING PROTEIN"/>
    <property type="match status" value="1"/>
</dbReference>
<dbReference type="PROSITE" id="PS51206">
    <property type="entry name" value="SF3_HELICASE_1"/>
    <property type="match status" value="1"/>
</dbReference>
<dbReference type="SMART" id="SM00885">
    <property type="entry name" value="D5_N"/>
    <property type="match status" value="1"/>
</dbReference>
<name>A0A3G8M2K6_9HYPH</name>
<dbReference type="EMBL" id="CP034086">
    <property type="protein sequence ID" value="AZG75904.1"/>
    <property type="molecule type" value="Genomic_DNA"/>
</dbReference>
<organism evidence="5 6">
    <name type="scientific">Methylocystis rosea</name>
    <dbReference type="NCBI Taxonomy" id="173366"/>
    <lineage>
        <taxon>Bacteria</taxon>
        <taxon>Pseudomonadati</taxon>
        <taxon>Pseudomonadota</taxon>
        <taxon>Alphaproteobacteria</taxon>
        <taxon>Hyphomicrobiales</taxon>
        <taxon>Methylocystaceae</taxon>
        <taxon>Methylocystis</taxon>
    </lineage>
</organism>
<evidence type="ECO:0000256" key="1">
    <source>
        <dbReference type="ARBA" id="ARBA00022741"/>
    </source>
</evidence>
<sequence>MTVVVRPMSGPRSVTKSRDRVAVTEDSAALEFVERFQEALRFDHSRGAWFKFDGATWRRDGTRCALEWAREIGRELARRINDERTRAITGRAGFAKGVETLARVDQRIAVTSECWDHDSFLLGTPGGTVDLRTGNLREPNPADLISKATAVAPAVRGDCPLWLRFLDDATDGDASVVAFLQRWAGYCLTADVREHALLFIVGDGGNGKSVFLNTLRGVMGTYAVNAAMDAFTAAYGDKHPADLAALHGARLVTASETERGRAWDEVRLKTLTGGDPISARFMRGNYFNFDPTFKLTFTGNFKPDLRGVNEAMRRRISIVAFDYKPAKPDALLEERLRSEWPNILRWAIEGCREWQAGGLRRPAAVIAASESYFRDQDVIGRWIDEECVFDPANELMRTPSCDLWKSWCRYAASNAKAPGRMNDLVSALEKRGAKAFRTSTARGLRGIALRTCSG</sequence>
<evidence type="ECO:0000256" key="2">
    <source>
        <dbReference type="ARBA" id="ARBA00022801"/>
    </source>
</evidence>
<keyword evidence="3" id="KW-0067">ATP-binding</keyword>
<dbReference type="PANTHER" id="PTHR35372">
    <property type="entry name" value="ATP BINDING PROTEIN-RELATED"/>
    <property type="match status" value="1"/>
</dbReference>
<dbReference type="InterPro" id="IPR014015">
    <property type="entry name" value="Helicase_SF3_DNA-vir"/>
</dbReference>
<dbReference type="InterPro" id="IPR006500">
    <property type="entry name" value="Helicase_put_C_phage/plasmid"/>
</dbReference>
<evidence type="ECO:0000256" key="3">
    <source>
        <dbReference type="ARBA" id="ARBA00022840"/>
    </source>
</evidence>
<dbReference type="GO" id="GO:0005524">
    <property type="term" value="F:ATP binding"/>
    <property type="evidence" value="ECO:0007669"/>
    <property type="project" value="UniProtKB-KW"/>
</dbReference>
<dbReference type="InterPro" id="IPR045455">
    <property type="entry name" value="NrS-1_pol-like_helicase"/>
</dbReference>
<dbReference type="InterPro" id="IPR014818">
    <property type="entry name" value="Phage/plasmid_primase_P4_C"/>
</dbReference>